<dbReference type="Proteomes" id="UP000321820">
    <property type="component" value="Chromosome"/>
</dbReference>
<dbReference type="InterPro" id="IPR036291">
    <property type="entry name" value="NAD(P)-bd_dom_sf"/>
</dbReference>
<dbReference type="AlphaFoldDB" id="A0A5B9EGV2"/>
<dbReference type="SUPFAM" id="SSF51735">
    <property type="entry name" value="NAD(P)-binding Rossmann-fold domains"/>
    <property type="match status" value="1"/>
</dbReference>
<gene>
    <name evidence="2" type="ORF">FTW19_17650</name>
</gene>
<evidence type="ECO:0000259" key="1">
    <source>
        <dbReference type="Pfam" id="PF01370"/>
    </source>
</evidence>
<dbReference type="CDD" id="cd05256">
    <property type="entry name" value="UDP_AE_SDR_e"/>
    <property type="match status" value="1"/>
</dbReference>
<protein>
    <submittedName>
        <fullName evidence="2">SDR family oxidoreductase</fullName>
    </submittedName>
</protein>
<dbReference type="KEGG" id="talb:FTW19_17650"/>
<evidence type="ECO:0000313" key="3">
    <source>
        <dbReference type="Proteomes" id="UP000321820"/>
    </source>
</evidence>
<reference evidence="2 3" key="1">
    <citation type="submission" date="2019-08" db="EMBL/GenBank/DDBJ databases">
        <title>Complete genome sequence of Terriglobus albidus strain ORNL.</title>
        <authorList>
            <person name="Podar M."/>
        </authorList>
    </citation>
    <scope>NUCLEOTIDE SEQUENCE [LARGE SCALE GENOMIC DNA]</scope>
    <source>
        <strain evidence="2 3">ORNL</strain>
    </source>
</reference>
<dbReference type="PRINTS" id="PR01713">
    <property type="entry name" value="NUCEPIMERASE"/>
</dbReference>
<dbReference type="InterPro" id="IPR001509">
    <property type="entry name" value="Epimerase_deHydtase"/>
</dbReference>
<keyword evidence="3" id="KW-1185">Reference proteome</keyword>
<dbReference type="Gene3D" id="3.40.50.720">
    <property type="entry name" value="NAD(P)-binding Rossmann-like Domain"/>
    <property type="match status" value="1"/>
</dbReference>
<feature type="domain" description="NAD-dependent epimerase/dehydratase" evidence="1">
    <location>
        <begin position="4"/>
        <end position="241"/>
    </location>
</feature>
<name>A0A5B9EGV2_9BACT</name>
<organism evidence="2 3">
    <name type="scientific">Terriglobus albidus</name>
    <dbReference type="NCBI Taxonomy" id="1592106"/>
    <lineage>
        <taxon>Bacteria</taxon>
        <taxon>Pseudomonadati</taxon>
        <taxon>Acidobacteriota</taxon>
        <taxon>Terriglobia</taxon>
        <taxon>Terriglobales</taxon>
        <taxon>Acidobacteriaceae</taxon>
        <taxon>Terriglobus</taxon>
    </lineage>
</organism>
<accession>A0A5B9EGV2</accession>
<dbReference type="Pfam" id="PF01370">
    <property type="entry name" value="Epimerase"/>
    <property type="match status" value="1"/>
</dbReference>
<dbReference type="PANTHER" id="PTHR43245">
    <property type="entry name" value="BIFUNCTIONAL POLYMYXIN RESISTANCE PROTEIN ARNA"/>
    <property type="match status" value="1"/>
</dbReference>
<dbReference type="EMBL" id="CP042806">
    <property type="protein sequence ID" value="QEE29651.1"/>
    <property type="molecule type" value="Genomic_DNA"/>
</dbReference>
<dbReference type="RefSeq" id="WP_147648845.1">
    <property type="nucleotide sequence ID" value="NZ_CP042806.1"/>
</dbReference>
<dbReference type="Gene3D" id="3.90.25.10">
    <property type="entry name" value="UDP-galactose 4-epimerase, domain 1"/>
    <property type="match status" value="1"/>
</dbReference>
<evidence type="ECO:0000313" key="2">
    <source>
        <dbReference type="EMBL" id="QEE29651.1"/>
    </source>
</evidence>
<dbReference type="PANTHER" id="PTHR43245:SF13">
    <property type="entry name" value="UDP-D-APIOSE_UDP-D-XYLOSE SYNTHASE 2"/>
    <property type="match status" value="1"/>
</dbReference>
<dbReference type="InterPro" id="IPR050177">
    <property type="entry name" value="Lipid_A_modif_metabolic_enz"/>
</dbReference>
<proteinExistence type="predicted"/>
<dbReference type="OrthoDB" id="9766450at2"/>
<sequence length="318" mass="34436">MAKVLITGIAGFIGSSIARGVLKENGTVRGIDNLSTGKEENIEDIRSSIDFRFADVTDAHEMENAFREVDYVFHQAAIPSVPVSVADPLGTNAPNLTGTLCVLEAARRAGVKRFIYAASSAAYGDSLDLPKRESMAPAPISPYAVQKVAGEYYLASYARVYGLQTVALRYFNIFGPRQDPTSQYSGVLARFISQMLEGEAPTIFGDGTTSRDFTYIDNVVSANLLAAKAPSCVSGKIFNVGIGQATTLFSAYQQIRSLVNYDGDLRWKPEREGDIKHSVADISSARALLGYNVVTDFATGVRKTIDWYKVSMPLALAN</sequence>